<dbReference type="OrthoDB" id="3276909at2"/>
<dbReference type="RefSeq" id="WP_153541191.1">
    <property type="nucleotide sequence ID" value="NZ_WEGH01000006.1"/>
</dbReference>
<dbReference type="SMART" id="SM00248">
    <property type="entry name" value="ANK"/>
    <property type="match status" value="2"/>
</dbReference>
<evidence type="ECO:0000256" key="1">
    <source>
        <dbReference type="ARBA" id="ARBA00022737"/>
    </source>
</evidence>
<dbReference type="PROSITE" id="PS50297">
    <property type="entry name" value="ANK_REP_REGION"/>
    <property type="match status" value="1"/>
</dbReference>
<dbReference type="InterPro" id="IPR050776">
    <property type="entry name" value="Ank_Repeat/CDKN_Inhibitor"/>
</dbReference>
<keyword evidence="1" id="KW-0677">Repeat</keyword>
<dbReference type="SUPFAM" id="SSF48403">
    <property type="entry name" value="Ankyrin repeat"/>
    <property type="match status" value="1"/>
</dbReference>
<dbReference type="Proteomes" id="UP000487268">
    <property type="component" value="Unassembled WGS sequence"/>
</dbReference>
<gene>
    <name evidence="4" type="ORF">ACRB68_74590</name>
</gene>
<reference evidence="4 5" key="1">
    <citation type="submission" date="2019-10" db="EMBL/GenBank/DDBJ databases">
        <title>Actinomadura rubteroloni sp. nov. and Actinomadura macrotermitis sp. nov., isolated from the gut of fungus growing-termite Macrotermes natalensis.</title>
        <authorList>
            <person name="Benndorf R."/>
            <person name="Martin K."/>
            <person name="Kuefner M."/>
            <person name="De Beer W."/>
            <person name="Kaster A.-K."/>
            <person name="Vollmers J."/>
            <person name="Poulsen M."/>
            <person name="Beemelmanns C."/>
        </authorList>
    </citation>
    <scope>NUCLEOTIDE SEQUENCE [LARGE SCALE GENOMIC DNA]</scope>
    <source>
        <strain evidence="4 5">RB68</strain>
    </source>
</reference>
<comment type="caution">
    <text evidence="4">The sequence shown here is derived from an EMBL/GenBank/DDBJ whole genome shotgun (WGS) entry which is preliminary data.</text>
</comment>
<dbReference type="Pfam" id="PF12796">
    <property type="entry name" value="Ank_2"/>
    <property type="match status" value="1"/>
</dbReference>
<protein>
    <recommendedName>
        <fullName evidence="6">Ankyrin repeat domain-containing protein</fullName>
    </recommendedName>
</protein>
<name>A0A7K0C970_9ACTN</name>
<dbReference type="InterPro" id="IPR002110">
    <property type="entry name" value="Ankyrin_rpt"/>
</dbReference>
<dbReference type="EMBL" id="WEGH01000006">
    <property type="protein sequence ID" value="MQY09334.1"/>
    <property type="molecule type" value="Genomic_DNA"/>
</dbReference>
<accession>A0A7K0C970</accession>
<evidence type="ECO:0008006" key="6">
    <source>
        <dbReference type="Google" id="ProtNLM"/>
    </source>
</evidence>
<keyword evidence="2 3" id="KW-0040">ANK repeat</keyword>
<evidence type="ECO:0000256" key="2">
    <source>
        <dbReference type="ARBA" id="ARBA00023043"/>
    </source>
</evidence>
<organism evidence="4 5">
    <name type="scientific">Actinomadura macrotermitis</name>
    <dbReference type="NCBI Taxonomy" id="2585200"/>
    <lineage>
        <taxon>Bacteria</taxon>
        <taxon>Bacillati</taxon>
        <taxon>Actinomycetota</taxon>
        <taxon>Actinomycetes</taxon>
        <taxon>Streptosporangiales</taxon>
        <taxon>Thermomonosporaceae</taxon>
        <taxon>Actinomadura</taxon>
    </lineage>
</organism>
<keyword evidence="5" id="KW-1185">Reference proteome</keyword>
<proteinExistence type="predicted"/>
<evidence type="ECO:0000313" key="4">
    <source>
        <dbReference type="EMBL" id="MQY09334.1"/>
    </source>
</evidence>
<dbReference type="PANTHER" id="PTHR24201">
    <property type="entry name" value="ANK_REP_REGION DOMAIN-CONTAINING PROTEIN"/>
    <property type="match status" value="1"/>
</dbReference>
<evidence type="ECO:0000313" key="5">
    <source>
        <dbReference type="Proteomes" id="UP000487268"/>
    </source>
</evidence>
<dbReference type="AlphaFoldDB" id="A0A7K0C970"/>
<dbReference type="PANTHER" id="PTHR24201:SF2">
    <property type="entry name" value="ANKYRIN REPEAT DOMAIN-CONTAINING PROTEIN 42"/>
    <property type="match status" value="1"/>
</dbReference>
<dbReference type="Gene3D" id="1.25.40.20">
    <property type="entry name" value="Ankyrin repeat-containing domain"/>
    <property type="match status" value="1"/>
</dbReference>
<feature type="repeat" description="ANK" evidence="3">
    <location>
        <begin position="466"/>
        <end position="499"/>
    </location>
</feature>
<dbReference type="InterPro" id="IPR036770">
    <property type="entry name" value="Ankyrin_rpt-contain_sf"/>
</dbReference>
<evidence type="ECO:0000256" key="3">
    <source>
        <dbReference type="PROSITE-ProRule" id="PRU00023"/>
    </source>
</evidence>
<dbReference type="PROSITE" id="PS50088">
    <property type="entry name" value="ANK_REPEAT"/>
    <property type="match status" value="1"/>
</dbReference>
<sequence length="550" mass="61305">MTPNELANWARVRRYAVPAWMIEQATERRLAGDWRGACAAARVDVAFDLADVAREHGRQAADELEEVLLHFAPDLLRWHLPRTDGGRATLITHHVVKLRESGYGALHVTLPMMVEGPQRLTLHHAPKLVRRSPGGRRKLGVLDWTGAPGTWDVRHADDLRHGAERMPFFHPDGTPLRPDELPAARPEGGPGLAEWAALLYEREDLAGAFAAVGIEADLTMPEIPYYWDGRRDPVGLFGGSPVDFTLLGGQNGALPLLAHTGLLLEDGTARLVPLAYGSRLHVLHDHQWRFPPDLELVRAGKITPEELHPLVRSAMFPKRPEPDGPVGPPGPEPLSPVRVRCRGDWHEVRFTGGAFVTPHTAEEEQREQALKAFGGQISGCFAVRETLAGAEGRLPKRLRAQYLELFVRAQHGDTPAVLQLLDAGMDPRLRDGRKRTLLHYLHMLDHEVLLPRLLAAGLDVNAADHNERTPLHMAVGDYGSVALVRALIDAGARTDTVDGYQFSLANLIRQHKRTELDWLRDRVEAEFPDIGSDYWDEFEDYGEDDEEDDE</sequence>